<feature type="region of interest" description="Disordered" evidence="4">
    <location>
        <begin position="657"/>
        <end position="687"/>
    </location>
</feature>
<feature type="domain" description="Helicase C-terminal" evidence="6">
    <location>
        <begin position="483"/>
        <end position="647"/>
    </location>
</feature>
<dbReference type="Gene3D" id="3.40.50.10810">
    <property type="entry name" value="Tandem AAA-ATPase domain"/>
    <property type="match status" value="1"/>
</dbReference>
<keyword evidence="1" id="KW-0547">Nucleotide-binding</keyword>
<dbReference type="InterPro" id="IPR049730">
    <property type="entry name" value="SNF2/RAD54-like_C"/>
</dbReference>
<reference evidence="7 8" key="1">
    <citation type="submission" date="2016-07" db="EMBL/GenBank/DDBJ databases">
        <title>Pervasive Adenine N6-methylation of Active Genes in Fungi.</title>
        <authorList>
            <consortium name="DOE Joint Genome Institute"/>
            <person name="Mondo S.J."/>
            <person name="Dannebaum R.O."/>
            <person name="Kuo R.C."/>
            <person name="Labutti K."/>
            <person name="Haridas S."/>
            <person name="Kuo A."/>
            <person name="Salamov A."/>
            <person name="Ahrendt S.R."/>
            <person name="Lipzen A."/>
            <person name="Sullivan W."/>
            <person name="Andreopoulos W.B."/>
            <person name="Clum A."/>
            <person name="Lindquist E."/>
            <person name="Daum C."/>
            <person name="Ramamoorthy G.K."/>
            <person name="Gryganskyi A."/>
            <person name="Culley D."/>
            <person name="Magnuson J.K."/>
            <person name="James T.Y."/>
            <person name="O'Malley M.A."/>
            <person name="Stajich J.E."/>
            <person name="Spatafora J.W."/>
            <person name="Visel A."/>
            <person name="Grigoriev I.V."/>
        </authorList>
    </citation>
    <scope>NUCLEOTIDE SEQUENCE [LARGE SCALE GENOMIC DNA]</scope>
    <source>
        <strain evidence="7 8">NRRL 1336</strain>
    </source>
</reference>
<dbReference type="SMART" id="SM00487">
    <property type="entry name" value="DEXDc"/>
    <property type="match status" value="1"/>
</dbReference>
<dbReference type="Proteomes" id="UP000193560">
    <property type="component" value="Unassembled WGS sequence"/>
</dbReference>
<dbReference type="PROSITE" id="PS51192">
    <property type="entry name" value="HELICASE_ATP_BIND_1"/>
    <property type="match status" value="1"/>
</dbReference>
<dbReference type="InterPro" id="IPR000330">
    <property type="entry name" value="SNF2_N"/>
</dbReference>
<proteinExistence type="predicted"/>
<dbReference type="EMBL" id="MCGE01000057">
    <property type="protein sequence ID" value="ORZ00072.1"/>
    <property type="molecule type" value="Genomic_DNA"/>
</dbReference>
<evidence type="ECO:0000313" key="7">
    <source>
        <dbReference type="EMBL" id="ORZ00072.1"/>
    </source>
</evidence>
<evidence type="ECO:0000313" key="8">
    <source>
        <dbReference type="Proteomes" id="UP000193560"/>
    </source>
</evidence>
<dbReference type="CDD" id="cd18793">
    <property type="entry name" value="SF2_C_SNF"/>
    <property type="match status" value="1"/>
</dbReference>
<dbReference type="InterPro" id="IPR001650">
    <property type="entry name" value="Helicase_C-like"/>
</dbReference>
<dbReference type="CDD" id="cd18008">
    <property type="entry name" value="DEXDc_SHPRH-like"/>
    <property type="match status" value="1"/>
</dbReference>
<evidence type="ECO:0000259" key="6">
    <source>
        <dbReference type="PROSITE" id="PS51194"/>
    </source>
</evidence>
<dbReference type="STRING" id="90262.A0A1X2HLB5"/>
<evidence type="ECO:0000256" key="1">
    <source>
        <dbReference type="ARBA" id="ARBA00022741"/>
    </source>
</evidence>
<protein>
    <submittedName>
        <fullName evidence="7">p-loop containing nucleoside triphosphate hydrolase protein</fullName>
    </submittedName>
</protein>
<dbReference type="SUPFAM" id="SSF52540">
    <property type="entry name" value="P-loop containing nucleoside triphosphate hydrolases"/>
    <property type="match status" value="2"/>
</dbReference>
<evidence type="ECO:0000256" key="3">
    <source>
        <dbReference type="ARBA" id="ARBA00022840"/>
    </source>
</evidence>
<keyword evidence="8" id="KW-1185">Reference proteome</keyword>
<name>A0A1X2HLB5_9FUNG</name>
<organism evidence="7 8">
    <name type="scientific">Absidia repens</name>
    <dbReference type="NCBI Taxonomy" id="90262"/>
    <lineage>
        <taxon>Eukaryota</taxon>
        <taxon>Fungi</taxon>
        <taxon>Fungi incertae sedis</taxon>
        <taxon>Mucoromycota</taxon>
        <taxon>Mucoromycotina</taxon>
        <taxon>Mucoromycetes</taxon>
        <taxon>Mucorales</taxon>
        <taxon>Cunninghamellaceae</taxon>
        <taxon>Absidia</taxon>
    </lineage>
</organism>
<dbReference type="PROSITE" id="PS51194">
    <property type="entry name" value="HELICASE_CTER"/>
    <property type="match status" value="1"/>
</dbReference>
<accession>A0A1X2HLB5</accession>
<dbReference type="OrthoDB" id="448448at2759"/>
<dbReference type="InterPro" id="IPR050628">
    <property type="entry name" value="SNF2_RAD54_helicase_TF"/>
</dbReference>
<dbReference type="GO" id="GO:0005524">
    <property type="term" value="F:ATP binding"/>
    <property type="evidence" value="ECO:0007669"/>
    <property type="project" value="UniProtKB-KW"/>
</dbReference>
<keyword evidence="3" id="KW-0067">ATP-binding</keyword>
<dbReference type="GO" id="GO:0016787">
    <property type="term" value="F:hydrolase activity"/>
    <property type="evidence" value="ECO:0007669"/>
    <property type="project" value="UniProtKB-KW"/>
</dbReference>
<keyword evidence="2 7" id="KW-0378">Hydrolase</keyword>
<gene>
    <name evidence="7" type="ORF">BCR42DRAFT_429889</name>
</gene>
<feature type="domain" description="Helicase ATP-binding" evidence="5">
    <location>
        <begin position="133"/>
        <end position="304"/>
    </location>
</feature>
<dbReference type="GO" id="GO:0005634">
    <property type="term" value="C:nucleus"/>
    <property type="evidence" value="ECO:0007669"/>
    <property type="project" value="TreeGrafter"/>
</dbReference>
<evidence type="ECO:0000259" key="5">
    <source>
        <dbReference type="PROSITE" id="PS51192"/>
    </source>
</evidence>
<sequence length="745" mass="85740">MTETISSGRSNCKNCRRGDTNVVRLIARSAVQGIRYWLHIHENEDLACVLTRLCALYPNEWKPKTMYHFYVDNGGIYYHIESAFWLRDQDHILVTTIDDVSDIPDIDLNAVHAKLRNEIRLQPHQEQGIQSIIKMEQTARGGILADEMGLGKTLQILTTIIRQQPKLDIQARTLIVVPSHGVGHQWTEEIRTKIDVWQFTVFYISRGDDLSTRTTMLQGGHHYLRTEFDLNICENTSNNLPAPLFDTKWYRIVLDECNKMRNERTKLADAIIKLSATFRWCLTGTPLQNDVSELHPIFKFLRVDLPVAKRHNVEYITGLLRKHMIRRKKKQLQNVLALKPKKEIRVVLEFSPPERALYDYLETILYKQLKDDRNIPGLQEDGLGSSLLYLRLKQVCGHHLLLLEKFPDLIPTSQNQSTEEVVNILNSKSTIQWRGADRRDADNELRQVCGIIKDFYDQCDETQIAQPNMQELEKLPFINRSTKVSWLVKFLTEQLEKAPNEKIVVVSQFVDLLAMVSDALKDIHIEHENYMGDMANYQRKNSLEKFNFGPMCQVLLLSLKAGGVGLNLQCANHMVLLDRWWNPATMEQAIARIHRMNQTKDTYIYTVIIKDTIEEGLLDDVLKKKNELFATVVDGNQPMDFSTSEQLLDEKSIDNCDFGASDDDNDDGDDIDAHANGDTENDGVTFMNQNDTYNISDDEFDNMSTIGSDMLDFLEHPSPSRNTYLSPTPSSDLPRKRLKINAHYQ</sequence>
<dbReference type="Pfam" id="PF00271">
    <property type="entry name" value="Helicase_C"/>
    <property type="match status" value="1"/>
</dbReference>
<dbReference type="Gene3D" id="3.40.50.300">
    <property type="entry name" value="P-loop containing nucleotide triphosphate hydrolases"/>
    <property type="match status" value="1"/>
</dbReference>
<comment type="caution">
    <text evidence="7">The sequence shown here is derived from an EMBL/GenBank/DDBJ whole genome shotgun (WGS) entry which is preliminary data.</text>
</comment>
<evidence type="ECO:0000256" key="2">
    <source>
        <dbReference type="ARBA" id="ARBA00022801"/>
    </source>
</evidence>
<dbReference type="Pfam" id="PF00176">
    <property type="entry name" value="SNF2-rel_dom"/>
    <property type="match status" value="1"/>
</dbReference>
<evidence type="ECO:0000256" key="4">
    <source>
        <dbReference type="SAM" id="MobiDB-lite"/>
    </source>
</evidence>
<dbReference type="InterPro" id="IPR014001">
    <property type="entry name" value="Helicase_ATP-bd"/>
</dbReference>
<dbReference type="InterPro" id="IPR038718">
    <property type="entry name" value="SNF2-like_sf"/>
</dbReference>
<dbReference type="GO" id="GO:0008094">
    <property type="term" value="F:ATP-dependent activity, acting on DNA"/>
    <property type="evidence" value="ECO:0007669"/>
    <property type="project" value="TreeGrafter"/>
</dbReference>
<dbReference type="GO" id="GO:0006281">
    <property type="term" value="P:DNA repair"/>
    <property type="evidence" value="ECO:0007669"/>
    <property type="project" value="TreeGrafter"/>
</dbReference>
<dbReference type="AlphaFoldDB" id="A0A1X2HLB5"/>
<feature type="compositionally biased region" description="Acidic residues" evidence="4">
    <location>
        <begin position="660"/>
        <end position="670"/>
    </location>
</feature>
<dbReference type="PANTHER" id="PTHR45626:SF14">
    <property type="entry name" value="ATP-DEPENDENT DNA HELICASE (EUROFUNG)"/>
    <property type="match status" value="1"/>
</dbReference>
<dbReference type="PANTHER" id="PTHR45626">
    <property type="entry name" value="TRANSCRIPTION TERMINATION FACTOR 2-RELATED"/>
    <property type="match status" value="1"/>
</dbReference>
<dbReference type="SMART" id="SM00490">
    <property type="entry name" value="HELICc"/>
    <property type="match status" value="1"/>
</dbReference>
<dbReference type="InterPro" id="IPR027417">
    <property type="entry name" value="P-loop_NTPase"/>
</dbReference>